<accession>A0ABS5K5C3</accession>
<dbReference type="RefSeq" id="WP_212332080.1">
    <property type="nucleotide sequence ID" value="NZ_JAGVRH010000015.1"/>
</dbReference>
<sequence>MNKLKNQFKTIYLCLIAFIGLLFIFNNHQVMALKNENICNRNMKIHNIFVEKEEDILSYIIRKNIYQSFSYLTLDYPCYNGDNNKYDICWCIKNPPHDLLFVAFDKGTRYKNDYIYTLEELKNLGNGAENLYIFWLKKSICNINKEIFHQLEIRFKEIEIEKLNIKLNLSKENESKREKEIQQIQEEITKNENNNKALINQLNVEQNKIKELKAKIKTLENDEIQIQEIIKQKDEEIVQLKQKIQEQSEEILKLIVEIKTKTEILKQQIEIIKQLEGKIVVLEGANSILVTKNKELEFEINKIKNQLTKEEENYEEIKLVLEQNKIESLNQQNNIKKLQKELNQKTNSYMGIFNSLYKKIF</sequence>
<feature type="coiled-coil region" evidence="1">
    <location>
        <begin position="293"/>
        <end position="348"/>
    </location>
</feature>
<evidence type="ECO:0000313" key="4">
    <source>
        <dbReference type="Proteomes" id="UP000811481"/>
    </source>
</evidence>
<keyword evidence="1" id="KW-0175">Coiled coil</keyword>
<comment type="caution">
    <text evidence="3">The sequence shown here is derived from an EMBL/GenBank/DDBJ whole genome shotgun (WGS) entry which is preliminary data.</text>
</comment>
<feature type="domain" description="Sequence-variable mosaic (SVM) signal sequence" evidence="2">
    <location>
        <begin position="1"/>
        <end position="32"/>
    </location>
</feature>
<dbReference type="Pfam" id="PF12113">
    <property type="entry name" value="SVM_signal"/>
    <property type="match status" value="1"/>
</dbReference>
<evidence type="ECO:0000313" key="3">
    <source>
        <dbReference type="EMBL" id="MBS2126583.1"/>
    </source>
</evidence>
<reference evidence="3" key="1">
    <citation type="submission" date="2021-04" db="EMBL/GenBank/DDBJ databases">
        <title>Draft genome sequence of StrPh-CL8, a phytoplasma strain causing strawberry phyllody in Chile.</title>
        <authorList>
            <person name="Cui W."/>
            <person name="Zamorano A."/>
            <person name="Fiore N."/>
        </authorList>
    </citation>
    <scope>NUCLEOTIDE SEQUENCE [LARGE SCALE GENOMIC DNA]</scope>
    <source>
        <strain evidence="3">StrPh-Cl</strain>
    </source>
</reference>
<dbReference type="InterPro" id="IPR021970">
    <property type="entry name" value="SVM_signal"/>
</dbReference>
<evidence type="ECO:0000259" key="2">
    <source>
        <dbReference type="Pfam" id="PF12113"/>
    </source>
</evidence>
<feature type="coiled-coil region" evidence="1">
    <location>
        <begin position="153"/>
        <end position="257"/>
    </location>
</feature>
<organism evidence="3 4">
    <name type="scientific">'Fragaria x ananassa' phyllody phytoplasma</name>
    <dbReference type="NCBI Taxonomy" id="2358428"/>
    <lineage>
        <taxon>Bacteria</taxon>
        <taxon>Bacillati</taxon>
        <taxon>Mycoplasmatota</taxon>
        <taxon>Mollicutes</taxon>
        <taxon>Acholeplasmatales</taxon>
        <taxon>Acholeplasmataceae</taxon>
        <taxon>Candidatus Phytoplasma</taxon>
        <taxon>16SrXIII (Mexican periwinkle virescence group)</taxon>
    </lineage>
</organism>
<dbReference type="EMBL" id="JAGVRH010000015">
    <property type="protein sequence ID" value="MBS2126583.1"/>
    <property type="molecule type" value="Genomic_DNA"/>
</dbReference>
<keyword evidence="4" id="KW-1185">Reference proteome</keyword>
<gene>
    <name evidence="3" type="ORF">J8J04_02705</name>
</gene>
<name>A0ABS5K5C3_9MOLU</name>
<dbReference type="Proteomes" id="UP000811481">
    <property type="component" value="Unassembled WGS sequence"/>
</dbReference>
<proteinExistence type="predicted"/>
<protein>
    <submittedName>
        <fullName evidence="3">SVM family protein</fullName>
    </submittedName>
</protein>
<evidence type="ECO:0000256" key="1">
    <source>
        <dbReference type="SAM" id="Coils"/>
    </source>
</evidence>